<dbReference type="InterPro" id="IPR027478">
    <property type="entry name" value="LdcA_N"/>
</dbReference>
<dbReference type="KEGG" id="psua:FLK61_24995"/>
<keyword evidence="4" id="KW-0378">Hydrolase</keyword>
<feature type="active site" description="Nucleophile" evidence="6">
    <location>
        <position position="109"/>
    </location>
</feature>
<name>A0A859F9Y8_9BACI</name>
<comment type="similarity">
    <text evidence="1">Belongs to the peptidase S66 family.</text>
</comment>
<dbReference type="InterPro" id="IPR029062">
    <property type="entry name" value="Class_I_gatase-like"/>
</dbReference>
<dbReference type="InterPro" id="IPR003507">
    <property type="entry name" value="S66_fam"/>
</dbReference>
<evidence type="ECO:0000256" key="6">
    <source>
        <dbReference type="PIRSR" id="PIRSR028757-1"/>
    </source>
</evidence>
<dbReference type="SUPFAM" id="SSF52317">
    <property type="entry name" value="Class I glutamine amidotransferase-like"/>
    <property type="match status" value="1"/>
</dbReference>
<dbReference type="Proteomes" id="UP000318138">
    <property type="component" value="Chromosome"/>
</dbReference>
<dbReference type="SUPFAM" id="SSF141986">
    <property type="entry name" value="LD-carboxypeptidase A C-terminal domain-like"/>
    <property type="match status" value="1"/>
</dbReference>
<reference evidence="10" key="1">
    <citation type="submission" date="2019-07" db="EMBL/GenBank/DDBJ databases">
        <title>Bacillus alkalisoli sp. nov. isolated from saline soil.</title>
        <authorList>
            <person name="Sun J.-Q."/>
            <person name="Xu L."/>
        </authorList>
    </citation>
    <scope>NUCLEOTIDE SEQUENCE [LARGE SCALE GENOMIC DNA]</scope>
    <source>
        <strain evidence="10">M4U3P1</strain>
    </source>
</reference>
<accession>A0A859F9Y8</accession>
<dbReference type="Gene3D" id="3.40.50.10740">
    <property type="entry name" value="Class I glutamine amidotransferase-like"/>
    <property type="match status" value="1"/>
</dbReference>
<organism evidence="9 10">
    <name type="scientific">Paenalkalicoccus suaedae</name>
    <dbReference type="NCBI Taxonomy" id="2592382"/>
    <lineage>
        <taxon>Bacteria</taxon>
        <taxon>Bacillati</taxon>
        <taxon>Bacillota</taxon>
        <taxon>Bacilli</taxon>
        <taxon>Bacillales</taxon>
        <taxon>Bacillaceae</taxon>
        <taxon>Paenalkalicoccus</taxon>
    </lineage>
</organism>
<dbReference type="AlphaFoldDB" id="A0A859F9Y8"/>
<feature type="domain" description="LD-carboxypeptidase N-terminal" evidence="7">
    <location>
        <begin position="13"/>
        <end position="129"/>
    </location>
</feature>
<dbReference type="EMBL" id="CP041372">
    <property type="protein sequence ID" value="QKS70033.1"/>
    <property type="molecule type" value="Genomic_DNA"/>
</dbReference>
<dbReference type="InterPro" id="IPR027461">
    <property type="entry name" value="Carboxypeptidase_A_C_sf"/>
</dbReference>
<feature type="active site" description="Charge relay system" evidence="6">
    <location>
        <position position="305"/>
    </location>
</feature>
<dbReference type="InterPro" id="IPR040921">
    <property type="entry name" value="Peptidase_S66C"/>
</dbReference>
<dbReference type="PANTHER" id="PTHR30237:SF2">
    <property type="entry name" value="MUREIN TETRAPEPTIDE CARBOXYPEPTIDASE"/>
    <property type="match status" value="1"/>
</dbReference>
<dbReference type="Pfam" id="PF02016">
    <property type="entry name" value="Peptidase_S66"/>
    <property type="match status" value="1"/>
</dbReference>
<dbReference type="RefSeq" id="WP_176008077.1">
    <property type="nucleotide sequence ID" value="NZ_CP041372.2"/>
</dbReference>
<keyword evidence="2 9" id="KW-0121">Carboxypeptidase</keyword>
<dbReference type="GO" id="GO:0006508">
    <property type="term" value="P:proteolysis"/>
    <property type="evidence" value="ECO:0007669"/>
    <property type="project" value="UniProtKB-KW"/>
</dbReference>
<feature type="active site" description="Charge relay system" evidence="6">
    <location>
        <position position="238"/>
    </location>
</feature>
<evidence type="ECO:0000259" key="8">
    <source>
        <dbReference type="Pfam" id="PF17676"/>
    </source>
</evidence>
<dbReference type="CDD" id="cd07062">
    <property type="entry name" value="Peptidase_S66_mccF_like"/>
    <property type="match status" value="1"/>
</dbReference>
<feature type="domain" description="LD-carboxypeptidase C-terminal" evidence="8">
    <location>
        <begin position="198"/>
        <end position="319"/>
    </location>
</feature>
<dbReference type="GO" id="GO:0004180">
    <property type="term" value="F:carboxypeptidase activity"/>
    <property type="evidence" value="ECO:0007669"/>
    <property type="project" value="UniProtKB-KW"/>
</dbReference>
<evidence type="ECO:0000256" key="3">
    <source>
        <dbReference type="ARBA" id="ARBA00022670"/>
    </source>
</evidence>
<evidence type="ECO:0000256" key="2">
    <source>
        <dbReference type="ARBA" id="ARBA00022645"/>
    </source>
</evidence>
<proteinExistence type="inferred from homology"/>
<evidence type="ECO:0000256" key="1">
    <source>
        <dbReference type="ARBA" id="ARBA00010233"/>
    </source>
</evidence>
<dbReference type="InterPro" id="IPR040449">
    <property type="entry name" value="Peptidase_S66_N"/>
</dbReference>
<dbReference type="PANTHER" id="PTHR30237">
    <property type="entry name" value="MURAMOYLTETRAPEPTIDE CARBOXYPEPTIDASE"/>
    <property type="match status" value="1"/>
</dbReference>
<evidence type="ECO:0000256" key="4">
    <source>
        <dbReference type="ARBA" id="ARBA00022801"/>
    </source>
</evidence>
<keyword evidence="5" id="KW-0720">Serine protease</keyword>
<dbReference type="Pfam" id="PF17676">
    <property type="entry name" value="Peptidase_S66C"/>
    <property type="match status" value="1"/>
</dbReference>
<gene>
    <name evidence="9" type="ORF">FLK61_24995</name>
</gene>
<dbReference type="GO" id="GO:0008236">
    <property type="term" value="F:serine-type peptidase activity"/>
    <property type="evidence" value="ECO:0007669"/>
    <property type="project" value="UniProtKB-KW"/>
</dbReference>
<protein>
    <submittedName>
        <fullName evidence="9">LD-carboxypeptidase</fullName>
    </submittedName>
</protein>
<evidence type="ECO:0000259" key="7">
    <source>
        <dbReference type="Pfam" id="PF02016"/>
    </source>
</evidence>
<keyword evidence="10" id="KW-1185">Reference proteome</keyword>
<keyword evidence="3" id="KW-0645">Protease</keyword>
<evidence type="ECO:0000313" key="10">
    <source>
        <dbReference type="Proteomes" id="UP000318138"/>
    </source>
</evidence>
<evidence type="ECO:0000256" key="5">
    <source>
        <dbReference type="ARBA" id="ARBA00022825"/>
    </source>
</evidence>
<evidence type="ECO:0000313" key="9">
    <source>
        <dbReference type="EMBL" id="QKS70033.1"/>
    </source>
</evidence>
<dbReference type="PIRSF" id="PIRSF028757">
    <property type="entry name" value="LD-carboxypeptidase"/>
    <property type="match status" value="1"/>
</dbReference>
<dbReference type="Gene3D" id="3.50.30.60">
    <property type="entry name" value="LD-carboxypeptidase A C-terminal domain-like"/>
    <property type="match status" value="1"/>
</dbReference>
<sequence length="335" mass="37388">MITYPILHKQDQISVTAVSSGVPPELHFLLKEAKEKLERDGYQVDIDDTAWTHKELQAAPASERAKALHVHLDKQPGVVIPPWGGHRLISMLEHIDFARIPHTWLLGYSDTSVLLLAVTLRTGIATAHGTNFVDLRGSTTDSTTAMWERVLMTPNGKTVSQRSSEHFQPEWQFDNPTPHIFHLTEPTEWKSIGGSSVQGRLLGGCIDVIHHLVGTPYGDVAAFQRDKLGGKSILWYFENCDMNTSDVWRSLQQMKLAGWFDHISGIMFGRSSANQAVEDLTIELVYEELASELQVPVLYDIDCGHMPPQVTLINGAFADVTVENGKGIIVQEFRE</sequence>